<evidence type="ECO:0000256" key="10">
    <source>
        <dbReference type="ARBA" id="ARBA00049339"/>
    </source>
</evidence>
<evidence type="ECO:0000256" key="3">
    <source>
        <dbReference type="ARBA" id="ARBA00011245"/>
    </source>
</evidence>
<name>A0A451DCR0_9GAMM</name>
<dbReference type="SMART" id="SM01016">
    <property type="entry name" value="Arg_tRNA_synt_N"/>
    <property type="match status" value="1"/>
</dbReference>
<proteinExistence type="inferred from homology"/>
<gene>
    <name evidence="11 15" type="primary">argS</name>
    <name evidence="15" type="ORF">ERCILAFE3058_309</name>
</gene>
<comment type="subunit">
    <text evidence="3 11">Monomer.</text>
</comment>
<dbReference type="PANTHER" id="PTHR11956:SF5">
    <property type="entry name" value="ARGININE--TRNA LIGASE, CYTOPLASMIC"/>
    <property type="match status" value="1"/>
</dbReference>
<accession>A0A451DCR0</accession>
<dbReference type="SUPFAM" id="SSF55190">
    <property type="entry name" value="Arginyl-tRNA synthetase (ArgRS), N-terminal 'additional' domain"/>
    <property type="match status" value="1"/>
</dbReference>
<dbReference type="InterPro" id="IPR014729">
    <property type="entry name" value="Rossmann-like_a/b/a_fold"/>
</dbReference>
<keyword evidence="7 11" id="KW-0067">ATP-binding</keyword>
<evidence type="ECO:0000256" key="8">
    <source>
        <dbReference type="ARBA" id="ARBA00022917"/>
    </source>
</evidence>
<dbReference type="CDD" id="cd07956">
    <property type="entry name" value="Anticodon_Ia_Arg"/>
    <property type="match status" value="1"/>
</dbReference>
<dbReference type="Gene3D" id="3.40.50.620">
    <property type="entry name" value="HUPs"/>
    <property type="match status" value="1"/>
</dbReference>
<keyword evidence="8 11" id="KW-0648">Protein biosynthesis</keyword>
<dbReference type="HAMAP" id="MF_00123">
    <property type="entry name" value="Arg_tRNA_synth"/>
    <property type="match status" value="1"/>
</dbReference>
<keyword evidence="6 11" id="KW-0547">Nucleotide-binding</keyword>
<dbReference type="EC" id="6.1.1.19" evidence="11"/>
<dbReference type="InterPro" id="IPR035684">
    <property type="entry name" value="ArgRS_core"/>
</dbReference>
<evidence type="ECO:0000259" key="14">
    <source>
        <dbReference type="SMART" id="SM01016"/>
    </source>
</evidence>
<dbReference type="RefSeq" id="WP_157989722.1">
    <property type="nucleotide sequence ID" value="NZ_LR217720.1"/>
</dbReference>
<comment type="catalytic activity">
    <reaction evidence="10 11">
        <text>tRNA(Arg) + L-arginine + ATP = L-arginyl-tRNA(Arg) + AMP + diphosphate</text>
        <dbReference type="Rhea" id="RHEA:20301"/>
        <dbReference type="Rhea" id="RHEA-COMP:9658"/>
        <dbReference type="Rhea" id="RHEA-COMP:9673"/>
        <dbReference type="ChEBI" id="CHEBI:30616"/>
        <dbReference type="ChEBI" id="CHEBI:32682"/>
        <dbReference type="ChEBI" id="CHEBI:33019"/>
        <dbReference type="ChEBI" id="CHEBI:78442"/>
        <dbReference type="ChEBI" id="CHEBI:78513"/>
        <dbReference type="ChEBI" id="CHEBI:456215"/>
        <dbReference type="EC" id="6.1.1.19"/>
    </reaction>
</comment>
<dbReference type="NCBIfam" id="TIGR00456">
    <property type="entry name" value="argS"/>
    <property type="match status" value="1"/>
</dbReference>
<evidence type="ECO:0000256" key="9">
    <source>
        <dbReference type="ARBA" id="ARBA00023146"/>
    </source>
</evidence>
<dbReference type="CDD" id="cd00671">
    <property type="entry name" value="ArgRS_core"/>
    <property type="match status" value="1"/>
</dbReference>
<feature type="domain" description="Arginyl tRNA synthetase N-terminal" evidence="14">
    <location>
        <begin position="1"/>
        <end position="87"/>
    </location>
</feature>
<dbReference type="InterPro" id="IPR001278">
    <property type="entry name" value="Arg-tRNA-ligase"/>
</dbReference>
<comment type="subcellular location">
    <subcellularLocation>
        <location evidence="1 11">Cytoplasm</location>
    </subcellularLocation>
</comment>
<dbReference type="EMBL" id="LR217720">
    <property type="protein sequence ID" value="VFP84227.1"/>
    <property type="molecule type" value="Genomic_DNA"/>
</dbReference>
<keyword evidence="4 11" id="KW-0963">Cytoplasm</keyword>
<reference evidence="15 16" key="1">
    <citation type="submission" date="2019-02" db="EMBL/GenBank/DDBJ databases">
        <authorList>
            <person name="Manzano-Marin A."/>
            <person name="Manzano-Marin A."/>
        </authorList>
    </citation>
    <scope>NUCLEOTIDE SEQUENCE [LARGE SCALE GENOMIC DNA]</scope>
    <source>
        <strain evidence="15 16">ErCilaricifoliae</strain>
    </source>
</reference>
<keyword evidence="5 11" id="KW-0436">Ligase</keyword>
<dbReference type="Pfam" id="PF05746">
    <property type="entry name" value="DALR_1"/>
    <property type="match status" value="1"/>
</dbReference>
<dbReference type="Gene3D" id="3.30.1360.70">
    <property type="entry name" value="Arginyl tRNA synthetase N-terminal domain"/>
    <property type="match status" value="1"/>
</dbReference>
<dbReference type="InterPro" id="IPR008909">
    <property type="entry name" value="DALR_anticod-bd"/>
</dbReference>
<dbReference type="GO" id="GO:0004814">
    <property type="term" value="F:arginine-tRNA ligase activity"/>
    <property type="evidence" value="ECO:0007669"/>
    <property type="project" value="UniProtKB-UniRule"/>
</dbReference>
<dbReference type="InterPro" id="IPR036695">
    <property type="entry name" value="Arg-tRNA-synth_N_sf"/>
</dbReference>
<dbReference type="GO" id="GO:0005524">
    <property type="term" value="F:ATP binding"/>
    <property type="evidence" value="ECO:0007669"/>
    <property type="project" value="UniProtKB-UniRule"/>
</dbReference>
<dbReference type="Proteomes" id="UP000294418">
    <property type="component" value="Chromosome"/>
</dbReference>
<dbReference type="SUPFAM" id="SSF52374">
    <property type="entry name" value="Nucleotidylyl transferase"/>
    <property type="match status" value="1"/>
</dbReference>
<dbReference type="PRINTS" id="PR01038">
    <property type="entry name" value="TRNASYNTHARG"/>
</dbReference>
<dbReference type="Pfam" id="PF03485">
    <property type="entry name" value="Arg_tRNA_synt_N"/>
    <property type="match status" value="1"/>
</dbReference>
<dbReference type="InterPro" id="IPR001412">
    <property type="entry name" value="aa-tRNA-synth_I_CS"/>
</dbReference>
<dbReference type="SUPFAM" id="SSF47323">
    <property type="entry name" value="Anticodon-binding domain of a subclass of class I aminoacyl-tRNA synthetases"/>
    <property type="match status" value="1"/>
</dbReference>
<comment type="similarity">
    <text evidence="2 11 12">Belongs to the class-I aminoacyl-tRNA synthetase family.</text>
</comment>
<dbReference type="OrthoDB" id="9803211at2"/>
<evidence type="ECO:0000256" key="6">
    <source>
        <dbReference type="ARBA" id="ARBA00022741"/>
    </source>
</evidence>
<evidence type="ECO:0000256" key="5">
    <source>
        <dbReference type="ARBA" id="ARBA00022598"/>
    </source>
</evidence>
<evidence type="ECO:0000256" key="2">
    <source>
        <dbReference type="ARBA" id="ARBA00005594"/>
    </source>
</evidence>
<feature type="domain" description="DALR anticodon binding" evidence="13">
    <location>
        <begin position="460"/>
        <end position="577"/>
    </location>
</feature>
<evidence type="ECO:0000313" key="16">
    <source>
        <dbReference type="Proteomes" id="UP000294418"/>
    </source>
</evidence>
<evidence type="ECO:0000256" key="4">
    <source>
        <dbReference type="ARBA" id="ARBA00022490"/>
    </source>
</evidence>
<dbReference type="SMART" id="SM00836">
    <property type="entry name" value="DALR_1"/>
    <property type="match status" value="1"/>
</dbReference>
<dbReference type="FunFam" id="3.40.50.620:FF:000030">
    <property type="entry name" value="Arginine--tRNA ligase"/>
    <property type="match status" value="1"/>
</dbReference>
<protein>
    <recommendedName>
        <fullName evidence="11">Arginine--tRNA ligase</fullName>
        <ecNumber evidence="11">6.1.1.19</ecNumber>
    </recommendedName>
    <alternativeName>
        <fullName evidence="11">Arginyl-tRNA synthetase</fullName>
        <shortName evidence="11">ArgRS</shortName>
    </alternativeName>
</protein>
<dbReference type="GO" id="GO:0005737">
    <property type="term" value="C:cytoplasm"/>
    <property type="evidence" value="ECO:0007669"/>
    <property type="project" value="UniProtKB-SubCell"/>
</dbReference>
<dbReference type="Gene3D" id="1.10.730.10">
    <property type="entry name" value="Isoleucyl-tRNA Synthetase, Domain 1"/>
    <property type="match status" value="1"/>
</dbReference>
<evidence type="ECO:0000256" key="7">
    <source>
        <dbReference type="ARBA" id="ARBA00022840"/>
    </source>
</evidence>
<dbReference type="PROSITE" id="PS00178">
    <property type="entry name" value="AA_TRNA_LIGASE_I"/>
    <property type="match status" value="1"/>
</dbReference>
<dbReference type="GO" id="GO:0006420">
    <property type="term" value="P:arginyl-tRNA aminoacylation"/>
    <property type="evidence" value="ECO:0007669"/>
    <property type="project" value="UniProtKB-UniRule"/>
</dbReference>
<keyword evidence="9 11" id="KW-0030">Aminoacyl-tRNA synthetase</keyword>
<evidence type="ECO:0000313" key="15">
    <source>
        <dbReference type="EMBL" id="VFP84227.1"/>
    </source>
</evidence>
<dbReference type="InterPro" id="IPR005148">
    <property type="entry name" value="Arg-tRNA-synth_N"/>
</dbReference>
<feature type="short sequence motif" description="'HIGH' region" evidence="11">
    <location>
        <begin position="122"/>
        <end position="132"/>
    </location>
</feature>
<sequence length="577" mass="65795">MNIQNFLIQHISQAMVLAGAPVHYQAQVRKSEKSKFGDYQVNGVMALAKTLNIAPQKLAQRVLQNLNLHDIAKKVEIMSPGFLNIFLDSKWLSVQIDHALTTEKLGVSVIQQKTIVVDYSSPNVAKEMHVGHLRSTIIGDAIVRTLEFLGHNVIRANHIGDWGTHFGMLIAFLEKKNITDYQEISLTHLETLYREAKKNYDNDIEFAKRARSYVVKLQSGNKYYRKLWSQLVDITMKKNQLLYDRMNVTLKPTDTMGESLYQHMMEDIVSDLKYKNLAVSSHGATVVFLDEHRNQLGDHVGVIIQKKDGGYLYTTTDIACAKYRYEVLHADRIIYYIDSRQNKHLTQAWTIARKAGYIPKDLQLEHHMLGMVLGKDGKPFKTRTGDTIKLSHLLDEAVHRASQLIVEKNPHISHNELQKLAIIIGIGAVKYADLSKHRTTDYIFDWDNMLSFKGNTAPYMQYAYTRVVSIFRKSGIDPNRDIIGSTYLLNNISVELAISLLQFEETISKVACDGLPHIMCSYLYNVASIFSQFYESCQILEEKDQKKKTTYLKLALLTAKTLKCGLNTLGIDTVERM</sequence>
<dbReference type="InterPro" id="IPR009080">
    <property type="entry name" value="tRNAsynth_Ia_anticodon-bd"/>
</dbReference>
<evidence type="ECO:0000259" key="13">
    <source>
        <dbReference type="SMART" id="SM00836"/>
    </source>
</evidence>
<evidence type="ECO:0000256" key="12">
    <source>
        <dbReference type="RuleBase" id="RU363038"/>
    </source>
</evidence>
<evidence type="ECO:0000256" key="1">
    <source>
        <dbReference type="ARBA" id="ARBA00004496"/>
    </source>
</evidence>
<dbReference type="AlphaFoldDB" id="A0A451DCR0"/>
<dbReference type="PANTHER" id="PTHR11956">
    <property type="entry name" value="ARGINYL-TRNA SYNTHETASE"/>
    <property type="match status" value="1"/>
</dbReference>
<evidence type="ECO:0000256" key="11">
    <source>
        <dbReference type="HAMAP-Rule" id="MF_00123"/>
    </source>
</evidence>
<organism evidence="15 16">
    <name type="scientific">Candidatus Erwinia haradaeae</name>
    <dbReference type="NCBI Taxonomy" id="1922217"/>
    <lineage>
        <taxon>Bacteria</taxon>
        <taxon>Pseudomonadati</taxon>
        <taxon>Pseudomonadota</taxon>
        <taxon>Gammaproteobacteria</taxon>
        <taxon>Enterobacterales</taxon>
        <taxon>Erwiniaceae</taxon>
        <taxon>Erwinia</taxon>
    </lineage>
</organism>
<dbReference type="Pfam" id="PF00750">
    <property type="entry name" value="tRNA-synt_1d"/>
    <property type="match status" value="1"/>
</dbReference>